<accession>A0A9W4MS81</accession>
<organism evidence="2 3">
    <name type="scientific">Penicillium olsonii</name>
    <dbReference type="NCBI Taxonomy" id="99116"/>
    <lineage>
        <taxon>Eukaryota</taxon>
        <taxon>Fungi</taxon>
        <taxon>Dikarya</taxon>
        <taxon>Ascomycota</taxon>
        <taxon>Pezizomycotina</taxon>
        <taxon>Eurotiomycetes</taxon>
        <taxon>Eurotiomycetidae</taxon>
        <taxon>Eurotiales</taxon>
        <taxon>Aspergillaceae</taxon>
        <taxon>Penicillium</taxon>
    </lineage>
</organism>
<feature type="compositionally biased region" description="Low complexity" evidence="1">
    <location>
        <begin position="43"/>
        <end position="58"/>
    </location>
</feature>
<dbReference type="PANTHER" id="PTHR38887:SF1">
    <property type="entry name" value="RAS MODIFICATION PROTEIN ERF4"/>
    <property type="match status" value="1"/>
</dbReference>
<feature type="compositionally biased region" description="Acidic residues" evidence="1">
    <location>
        <begin position="398"/>
        <end position="410"/>
    </location>
</feature>
<reference evidence="2" key="1">
    <citation type="submission" date="2021-07" db="EMBL/GenBank/DDBJ databases">
        <authorList>
            <person name="Branca A.L. A."/>
        </authorList>
    </citation>
    <scope>NUCLEOTIDE SEQUENCE</scope>
</reference>
<dbReference type="AlphaFoldDB" id="A0A9W4MS81"/>
<feature type="compositionally biased region" description="Basic and acidic residues" evidence="1">
    <location>
        <begin position="333"/>
        <end position="358"/>
    </location>
</feature>
<feature type="region of interest" description="Disordered" evidence="1">
    <location>
        <begin position="1"/>
        <end position="128"/>
    </location>
</feature>
<comment type="caution">
    <text evidence="2">The sequence shown here is derived from an EMBL/GenBank/DDBJ whole genome shotgun (WGS) entry which is preliminary data.</text>
</comment>
<keyword evidence="3" id="KW-1185">Reference proteome</keyword>
<proteinExistence type="predicted"/>
<dbReference type="PANTHER" id="PTHR38887">
    <property type="entry name" value="CHROMOSOME 21, WHOLE GENOME SHOTGUN SEQUENCE"/>
    <property type="match status" value="1"/>
</dbReference>
<dbReference type="OrthoDB" id="3068835at2759"/>
<feature type="region of interest" description="Disordered" evidence="1">
    <location>
        <begin position="333"/>
        <end position="416"/>
    </location>
</feature>
<evidence type="ECO:0000313" key="3">
    <source>
        <dbReference type="Proteomes" id="UP001153618"/>
    </source>
</evidence>
<gene>
    <name evidence="2" type="ORF">POLS_LOCUS3181</name>
</gene>
<dbReference type="InterPro" id="IPR053221">
    <property type="entry name" value="Burnettramic_acid_biosynth"/>
</dbReference>
<protein>
    <submittedName>
        <fullName evidence="2">Uncharacterized protein</fullName>
    </submittedName>
</protein>
<name>A0A9W4MS81_PENOL</name>
<sequence>MIRARRDAQLGIPPGDPRYGPSIGRSRYRERRSGYPPQPYGPPQNEYTFQQQQYNQPQRYDHQYVNPQPNCPQQPFDARQAYGQPQQYGGDGRYSPPPNGLYPGSQGAPPPSQLYTAQIPQIPPPPSNRPQVCVIPQIMHKRFSGENMSPFVRVRVPQLEQQISSHELIIFIDELNEAFLANPALQATNQAANIAGMAPSMIVQLVGVGVNVAAGIGSTVTTKTRTKKYLAKANKELFHARGLHVQMCKTDKMLEYAGLGGQENVFLRQQYRESTEHAMQMRIPMNGPMGSAETANHPIMHRMAALGDRVMPLSFDYVEAATKPEGFWKKWGAKEATKADQKQIEKMMKEQAKEERRSGRGGGRLSSRKQERQGKKKAKEANKILWIVIAPKTNQAGGDEEWDSGSDSDDSGSHKH</sequence>
<dbReference type="Proteomes" id="UP001153618">
    <property type="component" value="Unassembled WGS sequence"/>
</dbReference>
<evidence type="ECO:0000313" key="2">
    <source>
        <dbReference type="EMBL" id="CAG8048179.1"/>
    </source>
</evidence>
<evidence type="ECO:0000256" key="1">
    <source>
        <dbReference type="SAM" id="MobiDB-lite"/>
    </source>
</evidence>
<dbReference type="EMBL" id="CAJVOS010000016">
    <property type="protein sequence ID" value="CAG8048179.1"/>
    <property type="molecule type" value="Genomic_DNA"/>
</dbReference>